<dbReference type="KEGG" id="cheb:HH215_33460"/>
<dbReference type="InterPro" id="IPR008929">
    <property type="entry name" value="Chondroitin_lyas"/>
</dbReference>
<dbReference type="SUPFAM" id="SSF48230">
    <property type="entry name" value="Chondroitin AC/alginate lyase"/>
    <property type="match status" value="1"/>
</dbReference>
<dbReference type="Proteomes" id="UP000502248">
    <property type="component" value="Chromosome"/>
</dbReference>
<protein>
    <submittedName>
        <fullName evidence="3">Heparinase</fullName>
    </submittedName>
</protein>
<dbReference type="Pfam" id="PF07940">
    <property type="entry name" value="Hepar_II_III_C"/>
    <property type="match status" value="1"/>
</dbReference>
<accession>A0A7Z2VR46</accession>
<dbReference type="InterPro" id="IPR012480">
    <property type="entry name" value="Hepar_II_III_C"/>
</dbReference>
<dbReference type="AlphaFoldDB" id="A0A7Z2VR46"/>
<evidence type="ECO:0000313" key="4">
    <source>
        <dbReference type="Proteomes" id="UP000502248"/>
    </source>
</evidence>
<reference evidence="3 4" key="1">
    <citation type="submission" date="2020-04" db="EMBL/GenBank/DDBJ databases">
        <title>Genome sequencing of novel species.</title>
        <authorList>
            <person name="Heo J."/>
            <person name="Kim S.-J."/>
            <person name="Kim J.-S."/>
            <person name="Hong S.-B."/>
            <person name="Kwon S.-W."/>
        </authorList>
    </citation>
    <scope>NUCLEOTIDE SEQUENCE [LARGE SCALE GENOMIC DNA]</scope>
    <source>
        <strain evidence="3 4">MFER-1</strain>
    </source>
</reference>
<organism evidence="3 4">
    <name type="scientific">Cohnella herbarum</name>
    <dbReference type="NCBI Taxonomy" id="2728023"/>
    <lineage>
        <taxon>Bacteria</taxon>
        <taxon>Bacillati</taxon>
        <taxon>Bacillota</taxon>
        <taxon>Bacilli</taxon>
        <taxon>Bacillales</taxon>
        <taxon>Paenibacillaceae</taxon>
        <taxon>Cohnella</taxon>
    </lineage>
</organism>
<evidence type="ECO:0000313" key="3">
    <source>
        <dbReference type="EMBL" id="QJD87610.1"/>
    </source>
</evidence>
<evidence type="ECO:0000256" key="1">
    <source>
        <dbReference type="ARBA" id="ARBA00004196"/>
    </source>
</evidence>
<dbReference type="RefSeq" id="WP_169283853.1">
    <property type="nucleotide sequence ID" value="NZ_CP051680.1"/>
</dbReference>
<comment type="subcellular location">
    <subcellularLocation>
        <location evidence="1">Cell envelope</location>
    </subcellularLocation>
</comment>
<name>A0A7Z2VR46_9BACL</name>
<feature type="domain" description="Heparinase II/III-like C-terminal" evidence="2">
    <location>
        <begin position="411"/>
        <end position="578"/>
    </location>
</feature>
<sequence length="628" mass="72191">METMLTERFDRLKEEGKQWLLPLDEFHPYPHAEDRDAWTAVTTESRLRWLSLAERYIDYAWPALKASQYLSYRRDGTFVGYNYSYWERRTILGTLVLAECIEYSGRFLDQIVDGVMSICEETTWMPPQMNGAIIRPGSQESLHDSADHQVELFSSETAALLIWTRYLLKCRFDEISPRISLRIEREVNDRLLKPYARRDDYWWMGFAPGHRVNNWNPWCNGNALMGFLLLERDSESRNEAVGKIMRSLDVFLETYPPDGCCDEGPMYWGKSGGSLYDCLDLLHQASGGRIDIFGERIVKDIGAYLYKAHIAGPYYVNFADGDALVRPEGDVVYGFGRDIQDDNLIRLGASLPETEPPLHDWFSIFRHLRNLFQERERKDAEASPPNVPEAWMAHSQVMSARQKGDEGLFIAAKGGHNAESHNHNDVGHFIVYADGLPVLIDLGTEEYRVQTFSPQRYELWYLKSEYHNLPTVRGIGQQDGRQFRGEDAAFTGDAGQAEMKLRIEGAYPDEAGIEKWQRTFRLSREGRGYVEIIDDFRLRDPAADLYYSLMTPLKPIIAADGAIELEYAPNKRVTVTYDAEALVAKSEQIEIVDERLRVNWGDTVYRILMTMKQPVTQGKHAVKIIRGN</sequence>
<dbReference type="EMBL" id="CP051680">
    <property type="protein sequence ID" value="QJD87610.1"/>
    <property type="molecule type" value="Genomic_DNA"/>
</dbReference>
<evidence type="ECO:0000259" key="2">
    <source>
        <dbReference type="Pfam" id="PF07940"/>
    </source>
</evidence>
<dbReference type="GO" id="GO:0016829">
    <property type="term" value="F:lyase activity"/>
    <property type="evidence" value="ECO:0007669"/>
    <property type="project" value="InterPro"/>
</dbReference>
<proteinExistence type="predicted"/>
<dbReference type="Gene3D" id="2.70.98.70">
    <property type="match status" value="1"/>
</dbReference>
<dbReference type="GO" id="GO:0030313">
    <property type="term" value="C:cell envelope"/>
    <property type="evidence" value="ECO:0007669"/>
    <property type="project" value="UniProtKB-SubCell"/>
</dbReference>
<keyword evidence="4" id="KW-1185">Reference proteome</keyword>
<dbReference type="Gene3D" id="1.50.10.100">
    <property type="entry name" value="Chondroitin AC/alginate lyase"/>
    <property type="match status" value="1"/>
</dbReference>
<gene>
    <name evidence="3" type="ORF">HH215_33460</name>
</gene>